<gene>
    <name evidence="1" type="ORF">SAMN04487964_102248</name>
</gene>
<dbReference type="Proteomes" id="UP001159257">
    <property type="component" value="Unassembled WGS sequence"/>
</dbReference>
<comment type="caution">
    <text evidence="1">The sequence shown here is derived from an EMBL/GenBank/DDBJ whole genome shotgun (WGS) entry which is preliminary data.</text>
</comment>
<evidence type="ECO:0000313" key="2">
    <source>
        <dbReference type="Proteomes" id="UP001159257"/>
    </source>
</evidence>
<keyword evidence="2" id="KW-1185">Reference proteome</keyword>
<protein>
    <submittedName>
        <fullName evidence="1">Uncharacterized protein</fullName>
    </submittedName>
</protein>
<reference evidence="1 2" key="1">
    <citation type="submission" date="2017-05" db="EMBL/GenBank/DDBJ databases">
        <authorList>
            <person name="Varghese N."/>
            <person name="Submissions S."/>
        </authorList>
    </citation>
    <scope>NUCLEOTIDE SEQUENCE [LARGE SCALE GENOMIC DNA]</scope>
    <source>
        <strain evidence="1 2">CGMCC 1.7287</strain>
    </source>
</reference>
<name>A0ABY1RXP9_9GAMM</name>
<accession>A0ABY1RXP9</accession>
<sequence length="205" mass="23663">MGLGLLRSFHLYLFAALLIGLWLTNPFEERQPPVSTPVVNLPFDRHQPVQLNLSSAPEVRFNEYDLTLLAEFSIDARVLGREDYSLGREAELSPWDFALGWGEMAQPEVAKQFEIRQSGRWYYWRADTLPIPRRQIETSSANMHLIPASQQVRDRLEQIKEHDQLRLRGFLVEARGDDGWRWRSSLSRNDTGNGACELILVTEVL</sequence>
<proteinExistence type="predicted"/>
<organism evidence="1 2">
    <name type="scientific">Marinobacterium sediminicola</name>
    <dbReference type="NCBI Taxonomy" id="518898"/>
    <lineage>
        <taxon>Bacteria</taxon>
        <taxon>Pseudomonadati</taxon>
        <taxon>Pseudomonadota</taxon>
        <taxon>Gammaproteobacteria</taxon>
        <taxon>Oceanospirillales</taxon>
        <taxon>Oceanospirillaceae</taxon>
        <taxon>Marinobacterium</taxon>
    </lineage>
</organism>
<evidence type="ECO:0000313" key="1">
    <source>
        <dbReference type="EMBL" id="SMR71625.1"/>
    </source>
</evidence>
<dbReference type="EMBL" id="FXWV01000002">
    <property type="protein sequence ID" value="SMR71625.1"/>
    <property type="molecule type" value="Genomic_DNA"/>
</dbReference>